<proteinExistence type="predicted"/>
<dbReference type="AlphaFoldDB" id="A0A645CQ65"/>
<reference evidence="1" key="1">
    <citation type="submission" date="2019-08" db="EMBL/GenBank/DDBJ databases">
        <authorList>
            <person name="Kucharzyk K."/>
            <person name="Murdoch R.W."/>
            <person name="Higgins S."/>
            <person name="Loffler F."/>
        </authorList>
    </citation>
    <scope>NUCLEOTIDE SEQUENCE</scope>
</reference>
<organism evidence="1">
    <name type="scientific">bioreactor metagenome</name>
    <dbReference type="NCBI Taxonomy" id="1076179"/>
    <lineage>
        <taxon>unclassified sequences</taxon>
        <taxon>metagenomes</taxon>
        <taxon>ecological metagenomes</taxon>
    </lineage>
</organism>
<comment type="caution">
    <text evidence="1">The sequence shown here is derived from an EMBL/GenBank/DDBJ whole genome shotgun (WGS) entry which is preliminary data.</text>
</comment>
<protein>
    <submittedName>
        <fullName evidence="1">Uncharacterized protein</fullName>
    </submittedName>
</protein>
<dbReference type="EMBL" id="VSSQ01029077">
    <property type="protein sequence ID" value="MPM79045.1"/>
    <property type="molecule type" value="Genomic_DNA"/>
</dbReference>
<accession>A0A645CQ65</accession>
<evidence type="ECO:0000313" key="1">
    <source>
        <dbReference type="EMBL" id="MPM79045.1"/>
    </source>
</evidence>
<gene>
    <name evidence="1" type="ORF">SDC9_126076</name>
</gene>
<name>A0A645CQ65_9ZZZZ</name>
<sequence length="104" mass="11389">MLLHLRQATFAPQRLRLLLQCFLQVQLLQKSIQRAYLLPHACTGKPLCQRLQQRRAFGARPLCPGGRICAGEGLIQRAAANTGSLEVKVKLLNLLLGAGTVAAF</sequence>